<dbReference type="InterPro" id="IPR032514">
    <property type="entry name" value="GtaA_central"/>
</dbReference>
<evidence type="ECO:0000259" key="2">
    <source>
        <dbReference type="Pfam" id="PF16334"/>
    </source>
</evidence>
<evidence type="ECO:0000259" key="3">
    <source>
        <dbReference type="Pfam" id="PF16335"/>
    </source>
</evidence>
<evidence type="ECO:0008006" key="7">
    <source>
        <dbReference type="Google" id="ProtNLM"/>
    </source>
</evidence>
<dbReference type="OrthoDB" id="175993at2"/>
<proteinExistence type="predicted"/>
<dbReference type="Pfam" id="PF16334">
    <property type="entry name" value="DUF4964"/>
    <property type="match status" value="1"/>
</dbReference>
<dbReference type="AlphaFoldDB" id="A0A5C5YZE4"/>
<dbReference type="SUPFAM" id="SSF48208">
    <property type="entry name" value="Six-hairpin glycosidases"/>
    <property type="match status" value="1"/>
</dbReference>
<feature type="domain" description="Glutaminase A central" evidence="3">
    <location>
        <begin position="338"/>
        <end position="681"/>
    </location>
</feature>
<gene>
    <name evidence="5" type="ORF">CA13_11900</name>
</gene>
<dbReference type="RefSeq" id="WP_146394928.1">
    <property type="nucleotide sequence ID" value="NZ_SJPJ01000001.1"/>
</dbReference>
<dbReference type="InterPro" id="IPR052743">
    <property type="entry name" value="Glutaminase_GtaA"/>
</dbReference>
<comment type="caution">
    <text evidence="5">The sequence shown here is derived from an EMBL/GenBank/DDBJ whole genome shotgun (WGS) entry which is preliminary data.</text>
</comment>
<feature type="signal peptide" evidence="1">
    <location>
        <begin position="1"/>
        <end position="24"/>
    </location>
</feature>
<dbReference type="Proteomes" id="UP000315010">
    <property type="component" value="Unassembled WGS sequence"/>
</dbReference>
<dbReference type="InterPro" id="IPR032515">
    <property type="entry name" value="DUF4964"/>
</dbReference>
<feature type="domain" description="Glutaminase A N-terminal" evidence="4">
    <location>
        <begin position="104"/>
        <end position="332"/>
    </location>
</feature>
<name>A0A5C5YZE4_9BACT</name>
<dbReference type="PANTHER" id="PTHR31987:SF1">
    <property type="entry name" value="GLUTAMINASE A"/>
    <property type="match status" value="1"/>
</dbReference>
<accession>A0A5C5YZE4</accession>
<sequence precursor="true">MKTLYSLFFTTLSLVTFCQSQAFGAETSETGFRPPAVPLIACDPYFSVWSQADKLWETETTHWTGTTQRLGAIVRVDGTAYRLMGAAPQTIATMEQLSVQVLPTRSIYTFAGAGVDVTLIFTTPGLPEDISILSRPTTYVNCSVKSNDSKQHDVEFYVDAGGELATDVLDQQVSGSTESFANAKALKLGTDSQRILGRSGDDLRIDWGYLYLVAANEYSPVTALGDAPTLRQAFGKAGVKALVAPATEFPTDAGQVVASVAMSLGNVGDNPVSRYALIAYDDLYSIEYMKKRLRPYWRKDGWEADDLIVAAISEHDTLEQRCDTFDRELMADCVAAGGQEYADICALAYRQCLAAGKFVADENGQPLQFSKENHSNGCIATSDVFYPMMPQFLLFGPAMTKSVLVPFMNYAASDRWKFPYAPHDLGTYPKANGQRYGGGETSEDGQMPVEESGNMLALFGALAKIEGNADFAELYWPQLSQWADYLKEKGFDPDNQLCTDDFAGHMAHNVNLSAKAIMGLGCYAMLCDIRGLEAEATEYRRVARQYASQWIKTARDGDHYVLAFDQPGTWSQKYNLVWDRILDLGLFPDEVVETEMAFYRKSQNEFGLPLDSRSDYTKLDWVMWTATLTENREDFDALMLPVHRFLSATPQRTPMTDWYFTSTAEKRGFDARPVVGGVFLKMLYDSNVWSKYASRNQTDASNWAPMPVPPKTITLVPTSEKAETIYHYVTSQPTGDWYASDYSVAQWKEANGGLGTETLSKTRWATPEIWVRRTVEISGDVPSKIGLRIWHDEDADVFINGKAAISLGGYTTGYEVYEVPASLLHSGTNVVAVHVRQTSGGQFIDFGFDSYAPAK</sequence>
<dbReference type="InterPro" id="IPR033433">
    <property type="entry name" value="GtaA_N"/>
</dbReference>
<dbReference type="InterPro" id="IPR008979">
    <property type="entry name" value="Galactose-bd-like_sf"/>
</dbReference>
<reference evidence="5 6" key="1">
    <citation type="submission" date="2019-02" db="EMBL/GenBank/DDBJ databases">
        <title>Deep-cultivation of Planctomycetes and their phenomic and genomic characterization uncovers novel biology.</title>
        <authorList>
            <person name="Wiegand S."/>
            <person name="Jogler M."/>
            <person name="Boedeker C."/>
            <person name="Pinto D."/>
            <person name="Vollmers J."/>
            <person name="Rivas-Marin E."/>
            <person name="Kohn T."/>
            <person name="Peeters S.H."/>
            <person name="Heuer A."/>
            <person name="Rast P."/>
            <person name="Oberbeckmann S."/>
            <person name="Bunk B."/>
            <person name="Jeske O."/>
            <person name="Meyerdierks A."/>
            <person name="Storesund J.E."/>
            <person name="Kallscheuer N."/>
            <person name="Luecker S."/>
            <person name="Lage O.M."/>
            <person name="Pohl T."/>
            <person name="Merkel B.J."/>
            <person name="Hornburger P."/>
            <person name="Mueller R.-W."/>
            <person name="Bruemmer F."/>
            <person name="Labrenz M."/>
            <person name="Spormann A.M."/>
            <person name="Op Den Camp H."/>
            <person name="Overmann J."/>
            <person name="Amann R."/>
            <person name="Jetten M.S.M."/>
            <person name="Mascher T."/>
            <person name="Medema M.H."/>
            <person name="Devos D.P."/>
            <person name="Kaster A.-K."/>
            <person name="Ovreas L."/>
            <person name="Rohde M."/>
            <person name="Galperin M.Y."/>
            <person name="Jogler C."/>
        </authorList>
    </citation>
    <scope>NUCLEOTIDE SEQUENCE [LARGE SCALE GENOMIC DNA]</scope>
    <source>
        <strain evidence="5 6">CA13</strain>
    </source>
</reference>
<keyword evidence="1" id="KW-0732">Signal</keyword>
<feature type="domain" description="DUF4964" evidence="2">
    <location>
        <begin position="12"/>
        <end position="87"/>
    </location>
</feature>
<protein>
    <recommendedName>
        <fullName evidence="7">Glutaminase A</fullName>
    </recommendedName>
</protein>
<dbReference type="Gene3D" id="2.60.120.260">
    <property type="entry name" value="Galactose-binding domain-like"/>
    <property type="match status" value="1"/>
</dbReference>
<dbReference type="EMBL" id="SJPJ01000001">
    <property type="protein sequence ID" value="TWT79783.1"/>
    <property type="molecule type" value="Genomic_DNA"/>
</dbReference>
<feature type="chain" id="PRO_5022680604" description="Glutaminase A" evidence="1">
    <location>
        <begin position="25"/>
        <end position="855"/>
    </location>
</feature>
<dbReference type="InterPro" id="IPR008928">
    <property type="entry name" value="6-hairpin_glycosidase_sf"/>
</dbReference>
<evidence type="ECO:0000313" key="5">
    <source>
        <dbReference type="EMBL" id="TWT79783.1"/>
    </source>
</evidence>
<keyword evidence="6" id="KW-1185">Reference proteome</keyword>
<evidence type="ECO:0000313" key="6">
    <source>
        <dbReference type="Proteomes" id="UP000315010"/>
    </source>
</evidence>
<dbReference type="PANTHER" id="PTHR31987">
    <property type="entry name" value="GLUTAMINASE A-RELATED"/>
    <property type="match status" value="1"/>
</dbReference>
<dbReference type="SUPFAM" id="SSF49785">
    <property type="entry name" value="Galactose-binding domain-like"/>
    <property type="match status" value="1"/>
</dbReference>
<dbReference type="Gene3D" id="1.50.10.10">
    <property type="match status" value="1"/>
</dbReference>
<dbReference type="InterPro" id="IPR012341">
    <property type="entry name" value="6hp_glycosidase-like_sf"/>
</dbReference>
<dbReference type="Pfam" id="PF16335">
    <property type="entry name" value="GtaA_6_Hairpin"/>
    <property type="match status" value="1"/>
</dbReference>
<dbReference type="GO" id="GO:0005975">
    <property type="term" value="P:carbohydrate metabolic process"/>
    <property type="evidence" value="ECO:0007669"/>
    <property type="project" value="InterPro"/>
</dbReference>
<evidence type="ECO:0000259" key="4">
    <source>
        <dbReference type="Pfam" id="PF17168"/>
    </source>
</evidence>
<dbReference type="Pfam" id="PF17168">
    <property type="entry name" value="DUF5127"/>
    <property type="match status" value="1"/>
</dbReference>
<organism evidence="5 6">
    <name type="scientific">Novipirellula herctigrandis</name>
    <dbReference type="NCBI Taxonomy" id="2527986"/>
    <lineage>
        <taxon>Bacteria</taxon>
        <taxon>Pseudomonadati</taxon>
        <taxon>Planctomycetota</taxon>
        <taxon>Planctomycetia</taxon>
        <taxon>Pirellulales</taxon>
        <taxon>Pirellulaceae</taxon>
        <taxon>Novipirellula</taxon>
    </lineage>
</organism>
<evidence type="ECO:0000256" key="1">
    <source>
        <dbReference type="SAM" id="SignalP"/>
    </source>
</evidence>